<organism evidence="1 2">
    <name type="scientific">Quillaja saponaria</name>
    <name type="common">Soap bark tree</name>
    <dbReference type="NCBI Taxonomy" id="32244"/>
    <lineage>
        <taxon>Eukaryota</taxon>
        <taxon>Viridiplantae</taxon>
        <taxon>Streptophyta</taxon>
        <taxon>Embryophyta</taxon>
        <taxon>Tracheophyta</taxon>
        <taxon>Spermatophyta</taxon>
        <taxon>Magnoliopsida</taxon>
        <taxon>eudicotyledons</taxon>
        <taxon>Gunneridae</taxon>
        <taxon>Pentapetalae</taxon>
        <taxon>rosids</taxon>
        <taxon>fabids</taxon>
        <taxon>Fabales</taxon>
        <taxon>Quillajaceae</taxon>
        <taxon>Quillaja</taxon>
    </lineage>
</organism>
<name>A0AAD7L3F7_QUISA</name>
<comment type="caution">
    <text evidence="1">The sequence shown here is derived from an EMBL/GenBank/DDBJ whole genome shotgun (WGS) entry which is preliminary data.</text>
</comment>
<reference evidence="1" key="1">
    <citation type="journal article" date="2023" name="Science">
        <title>Elucidation of the pathway for biosynthesis of saponin adjuvants from the soapbark tree.</title>
        <authorList>
            <person name="Reed J."/>
            <person name="Orme A."/>
            <person name="El-Demerdash A."/>
            <person name="Owen C."/>
            <person name="Martin L.B.B."/>
            <person name="Misra R.C."/>
            <person name="Kikuchi S."/>
            <person name="Rejzek M."/>
            <person name="Martin A.C."/>
            <person name="Harkess A."/>
            <person name="Leebens-Mack J."/>
            <person name="Louveau T."/>
            <person name="Stephenson M.J."/>
            <person name="Osbourn A."/>
        </authorList>
    </citation>
    <scope>NUCLEOTIDE SEQUENCE</scope>
    <source>
        <strain evidence="1">S10</strain>
    </source>
</reference>
<protein>
    <submittedName>
        <fullName evidence="1">Uncharacterized protein</fullName>
    </submittedName>
</protein>
<evidence type="ECO:0000313" key="2">
    <source>
        <dbReference type="Proteomes" id="UP001163823"/>
    </source>
</evidence>
<dbReference type="InterPro" id="IPR004158">
    <property type="entry name" value="DUF247_pln"/>
</dbReference>
<dbReference type="PANTHER" id="PTHR31549">
    <property type="entry name" value="PROTEIN, PUTATIVE (DUF247)-RELATED-RELATED"/>
    <property type="match status" value="1"/>
</dbReference>
<sequence length="248" mass="28103">MTNWTTYWNFTAERSWPEKMSSETVMEKTSHLTDELKTTFNVAEQALNLFIPLVNPHQLAHAVHDDKLLISSSGHLHHLLHKSLLVPHAPFKKARSTDQEATQELKYCATKLVAAGVKFCKSNESVKDMFQISFSNGELSIPQLQIQDTTECIFRNFIAWEKGRTDKEQGTIQHQFTSYALFFKGLICCPQDVVLLGLSGIIYINGNGNGTSRSKEEKLRTLFSRVAKGVLVGQFITDHYYSYGHLCD</sequence>
<dbReference type="PANTHER" id="PTHR31549:SF306">
    <property type="entry name" value="DUF247 DOMAIN PROTEIN"/>
    <property type="match status" value="1"/>
</dbReference>
<dbReference type="EMBL" id="JARAOO010000011">
    <property type="protein sequence ID" value="KAJ7950161.1"/>
    <property type="molecule type" value="Genomic_DNA"/>
</dbReference>
<proteinExistence type="predicted"/>
<evidence type="ECO:0000313" key="1">
    <source>
        <dbReference type="EMBL" id="KAJ7950161.1"/>
    </source>
</evidence>
<dbReference type="Proteomes" id="UP001163823">
    <property type="component" value="Chromosome 11"/>
</dbReference>
<keyword evidence="2" id="KW-1185">Reference proteome</keyword>
<dbReference type="AlphaFoldDB" id="A0AAD7L3F7"/>
<dbReference type="Pfam" id="PF03140">
    <property type="entry name" value="DUF247"/>
    <property type="match status" value="1"/>
</dbReference>
<gene>
    <name evidence="1" type="ORF">O6P43_026387</name>
</gene>
<accession>A0AAD7L3F7</accession>
<dbReference type="KEGG" id="qsa:O6P43_026387"/>